<accession>A0AB39ND60</accession>
<protein>
    <submittedName>
        <fullName evidence="1">DUF6233 domain-containing protein</fullName>
    </submittedName>
</protein>
<dbReference type="AlphaFoldDB" id="A0AB39ND60"/>
<dbReference type="EMBL" id="CP163432">
    <property type="protein sequence ID" value="XDQ15864.1"/>
    <property type="molecule type" value="Genomic_DNA"/>
</dbReference>
<reference evidence="1" key="1">
    <citation type="submission" date="2024-07" db="EMBL/GenBank/DDBJ databases">
        <authorList>
            <person name="Yu S.T."/>
        </authorList>
    </citation>
    <scope>NUCLEOTIDE SEQUENCE</scope>
    <source>
        <strain evidence="1">R11</strain>
    </source>
</reference>
<name>A0AB39ND60_9ACTN</name>
<proteinExistence type="predicted"/>
<organism evidence="1">
    <name type="scientific">Streptomyces sp. R11</name>
    <dbReference type="NCBI Taxonomy" id="3238625"/>
    <lineage>
        <taxon>Bacteria</taxon>
        <taxon>Bacillati</taxon>
        <taxon>Actinomycetota</taxon>
        <taxon>Actinomycetes</taxon>
        <taxon>Kitasatosporales</taxon>
        <taxon>Streptomycetaceae</taxon>
        <taxon>Streptomyces</taxon>
    </lineage>
</organism>
<sequence length="89" mass="9621">MAGKRRRAVSRDEARRLLAAGLPGCGHCAPDVRLRMDDLEVARVRSGRPCRHRGTQADDHQAEQRTVALTAALEEPGGQPSVDPSLEPA</sequence>
<dbReference type="Pfam" id="PF19746">
    <property type="entry name" value="DUF6233"/>
    <property type="match status" value="1"/>
</dbReference>
<evidence type="ECO:0000313" key="1">
    <source>
        <dbReference type="EMBL" id="XDQ15864.1"/>
    </source>
</evidence>
<gene>
    <name evidence="1" type="ORF">AB5J55_42830</name>
</gene>
<dbReference type="RefSeq" id="WP_369275790.1">
    <property type="nucleotide sequence ID" value="NZ_CP163432.1"/>
</dbReference>
<dbReference type="InterPro" id="IPR046200">
    <property type="entry name" value="DUF6233"/>
</dbReference>